<evidence type="ECO:0000256" key="13">
    <source>
        <dbReference type="HAMAP-Rule" id="MF_01964"/>
    </source>
</evidence>
<feature type="binding site" evidence="15">
    <location>
        <begin position="248"/>
        <end position="250"/>
    </location>
    <ligand>
        <name>NAD(+)</name>
        <dbReference type="ChEBI" id="CHEBI:57540"/>
    </ligand>
</feature>
<dbReference type="Pfam" id="PF00478">
    <property type="entry name" value="IMPDH"/>
    <property type="match status" value="1"/>
</dbReference>
<feature type="domain" description="CBS" evidence="20">
    <location>
        <begin position="155"/>
        <end position="214"/>
    </location>
</feature>
<evidence type="ECO:0000256" key="19">
    <source>
        <dbReference type="RuleBase" id="RU003928"/>
    </source>
</evidence>
<evidence type="ECO:0000256" key="4">
    <source>
        <dbReference type="ARBA" id="ARBA00022723"/>
    </source>
</evidence>
<keyword evidence="5" id="KW-0677">Repeat</keyword>
<feature type="binding site" evidence="13">
    <location>
        <begin position="363"/>
        <end position="364"/>
    </location>
    <ligand>
        <name>IMP</name>
        <dbReference type="ChEBI" id="CHEBI:58053"/>
    </ligand>
</feature>
<feature type="binding site" evidence="13 15">
    <location>
        <begin position="298"/>
        <end position="300"/>
    </location>
    <ligand>
        <name>NAD(+)</name>
        <dbReference type="ChEBI" id="CHEBI:57540"/>
    </ligand>
</feature>
<keyword evidence="9 13" id="KW-0560">Oxidoreductase</keyword>
<evidence type="ECO:0000256" key="11">
    <source>
        <dbReference type="ARBA" id="ARBA00023122"/>
    </source>
</evidence>
<feature type="binding site" description="in other chain" evidence="13 16">
    <location>
        <position position="302"/>
    </location>
    <ligand>
        <name>K(+)</name>
        <dbReference type="ChEBI" id="CHEBI:29103"/>
        <note>ligand shared between two tetrameric partners</note>
    </ligand>
</feature>
<reference evidence="22" key="1">
    <citation type="submission" date="2017-09" db="EMBL/GenBank/DDBJ databases">
        <title>Depth-based differentiation of microbial function through sediment-hosted aquifers and enrichment of novel symbionts in the deep terrestrial subsurface.</title>
        <authorList>
            <person name="Probst A.J."/>
            <person name="Ladd B."/>
            <person name="Jarett J.K."/>
            <person name="Geller-Mcgrath D.E."/>
            <person name="Sieber C.M.K."/>
            <person name="Emerson J.B."/>
            <person name="Anantharaman K."/>
            <person name="Thomas B.C."/>
            <person name="Malmstrom R."/>
            <person name="Stieglmeier M."/>
            <person name="Klingl A."/>
            <person name="Woyke T."/>
            <person name="Ryan C.M."/>
            <person name="Banfield J.F."/>
        </authorList>
    </citation>
    <scope>NUCLEOTIDE SEQUENCE [LARGE SCALE GENOMIC DNA]</scope>
</reference>
<evidence type="ECO:0000256" key="8">
    <source>
        <dbReference type="ARBA" id="ARBA00022958"/>
    </source>
</evidence>
<dbReference type="GO" id="GO:0003938">
    <property type="term" value="F:IMP dehydrogenase activity"/>
    <property type="evidence" value="ECO:0007669"/>
    <property type="project" value="UniProtKB-UniRule"/>
</dbReference>
<evidence type="ECO:0000256" key="9">
    <source>
        <dbReference type="ARBA" id="ARBA00023002"/>
    </source>
</evidence>
<evidence type="ECO:0000256" key="15">
    <source>
        <dbReference type="PIRSR" id="PIRSR000130-3"/>
    </source>
</evidence>
<keyword evidence="4 13" id="KW-0479">Metal-binding</keyword>
<evidence type="ECO:0000313" key="21">
    <source>
        <dbReference type="EMBL" id="PIZ95328.1"/>
    </source>
</evidence>
<keyword evidence="11 17" id="KW-0129">CBS domain</keyword>
<dbReference type="CDD" id="cd04601">
    <property type="entry name" value="CBS_pair_IMPDH"/>
    <property type="match status" value="1"/>
</dbReference>
<evidence type="ECO:0000256" key="17">
    <source>
        <dbReference type="PROSITE-ProRule" id="PRU00703"/>
    </source>
</evidence>
<protein>
    <recommendedName>
        <fullName evidence="13 19">Inosine-5'-monophosphate dehydrogenase</fullName>
        <shortName evidence="13">IMP dehydrogenase</shortName>
        <shortName evidence="13">IMPD</shortName>
        <shortName evidence="13">IMPDH</shortName>
        <ecNumber evidence="13 19">1.1.1.205</ecNumber>
    </recommendedName>
</protein>
<dbReference type="GO" id="GO:0000166">
    <property type="term" value="F:nucleotide binding"/>
    <property type="evidence" value="ECO:0007669"/>
    <property type="project" value="UniProtKB-UniRule"/>
</dbReference>
<dbReference type="HAMAP" id="MF_01964">
    <property type="entry name" value="IMPDH"/>
    <property type="match status" value="1"/>
</dbReference>
<dbReference type="CDD" id="cd00381">
    <property type="entry name" value="IMPDH"/>
    <property type="match status" value="1"/>
</dbReference>
<dbReference type="InterPro" id="IPR046342">
    <property type="entry name" value="CBS_dom_sf"/>
</dbReference>
<evidence type="ECO:0000313" key="22">
    <source>
        <dbReference type="Proteomes" id="UP000228568"/>
    </source>
</evidence>
<dbReference type="InterPro" id="IPR015875">
    <property type="entry name" value="IMP_DH/GMP_Rdtase_CS"/>
</dbReference>
<dbReference type="SMART" id="SM00116">
    <property type="entry name" value="CBS"/>
    <property type="match status" value="2"/>
</dbReference>
<name>A0A2M7V946_9BACT</name>
<evidence type="ECO:0000256" key="1">
    <source>
        <dbReference type="ARBA" id="ARBA00001958"/>
    </source>
</evidence>
<feature type="binding site" evidence="13">
    <location>
        <begin position="387"/>
        <end position="391"/>
    </location>
    <ligand>
        <name>IMP</name>
        <dbReference type="ChEBI" id="CHEBI:58053"/>
    </ligand>
</feature>
<feature type="binding site" evidence="13">
    <location>
        <position position="248"/>
    </location>
    <ligand>
        <name>NAD(+)</name>
        <dbReference type="ChEBI" id="CHEBI:57540"/>
    </ligand>
</feature>
<feature type="binding site" evidence="13">
    <location>
        <position position="418"/>
    </location>
    <ligand>
        <name>IMP</name>
        <dbReference type="ChEBI" id="CHEBI:58053"/>
    </ligand>
</feature>
<evidence type="ECO:0000256" key="14">
    <source>
        <dbReference type="PIRSR" id="PIRSR000130-1"/>
    </source>
</evidence>
<dbReference type="InterPro" id="IPR000644">
    <property type="entry name" value="CBS_dom"/>
</dbReference>
<evidence type="ECO:0000256" key="6">
    <source>
        <dbReference type="ARBA" id="ARBA00022749"/>
    </source>
</evidence>
<dbReference type="PANTHER" id="PTHR11911">
    <property type="entry name" value="INOSINE-5-MONOPHOSPHATE DEHYDROGENASE RELATED"/>
    <property type="match status" value="1"/>
</dbReference>
<evidence type="ECO:0000256" key="18">
    <source>
        <dbReference type="RuleBase" id="RU003927"/>
    </source>
</evidence>
<comment type="activity regulation">
    <text evidence="13">Mycophenolic acid (MPA) is a non-competitive inhibitor that prevents formation of the closed enzyme conformation by binding to the same site as the amobile flap. In contrast, mizoribine monophosphate (MZP) is a competitive inhibitor that induces the closed conformation. MPA is a potent inhibitor of mammalian IMPDHs but a poor inhibitor of the bacterial enzymes. MZP is a more potent inhibitor of bacterial IMPDH.</text>
</comment>
<accession>A0A2M7V946</accession>
<comment type="similarity">
    <text evidence="2 13 18">Belongs to the IMPDH/GMPR family.</text>
</comment>
<comment type="caution">
    <text evidence="13">Lacks conserved residue(s) required for the propagation of feature annotation.</text>
</comment>
<dbReference type="NCBIfam" id="TIGR01302">
    <property type="entry name" value="IMP_dehydrog"/>
    <property type="match status" value="1"/>
</dbReference>
<dbReference type="EMBL" id="PFPK01000015">
    <property type="protein sequence ID" value="PIZ95328.1"/>
    <property type="molecule type" value="Genomic_DNA"/>
</dbReference>
<evidence type="ECO:0000256" key="2">
    <source>
        <dbReference type="ARBA" id="ARBA00005502"/>
    </source>
</evidence>
<dbReference type="GO" id="GO:0006183">
    <property type="term" value="P:GTP biosynthetic process"/>
    <property type="evidence" value="ECO:0007669"/>
    <property type="project" value="TreeGrafter"/>
</dbReference>
<feature type="binding site" description="in other chain" evidence="13 16">
    <location>
        <position position="300"/>
    </location>
    <ligand>
        <name>K(+)</name>
        <dbReference type="ChEBI" id="CHEBI:29103"/>
        <note>ligand shared between two tetrameric partners</note>
    </ligand>
</feature>
<dbReference type="InterPro" id="IPR001093">
    <property type="entry name" value="IMP_DH_GMPRt"/>
</dbReference>
<feature type="binding site" evidence="13">
    <location>
        <position position="303"/>
    </location>
    <ligand>
        <name>IMP</name>
        <dbReference type="ChEBI" id="CHEBI:58053"/>
    </ligand>
</feature>
<keyword evidence="6 13" id="KW-0332">GMP biosynthesis</keyword>
<dbReference type="Gene3D" id="3.20.20.70">
    <property type="entry name" value="Aldolase class I"/>
    <property type="match status" value="1"/>
</dbReference>
<dbReference type="Pfam" id="PF00571">
    <property type="entry name" value="CBS"/>
    <property type="match status" value="2"/>
</dbReference>
<evidence type="ECO:0000256" key="7">
    <source>
        <dbReference type="ARBA" id="ARBA00022755"/>
    </source>
</evidence>
<dbReference type="FunFam" id="3.20.20.70:FF:000003">
    <property type="entry name" value="GMP reductase"/>
    <property type="match status" value="1"/>
</dbReference>
<dbReference type="PROSITE" id="PS51371">
    <property type="entry name" value="CBS"/>
    <property type="match status" value="1"/>
</dbReference>
<comment type="catalytic activity">
    <reaction evidence="12 13 19">
        <text>IMP + NAD(+) + H2O = XMP + NADH + H(+)</text>
        <dbReference type="Rhea" id="RHEA:11708"/>
        <dbReference type="ChEBI" id="CHEBI:15377"/>
        <dbReference type="ChEBI" id="CHEBI:15378"/>
        <dbReference type="ChEBI" id="CHEBI:57464"/>
        <dbReference type="ChEBI" id="CHEBI:57540"/>
        <dbReference type="ChEBI" id="CHEBI:57945"/>
        <dbReference type="ChEBI" id="CHEBI:58053"/>
        <dbReference type="EC" id="1.1.1.205"/>
    </reaction>
</comment>
<feature type="active site" description="Proton acceptor" evidence="13 14">
    <location>
        <position position="403"/>
    </location>
</feature>
<feature type="binding site" evidence="13">
    <location>
        <position position="472"/>
    </location>
    <ligand>
        <name>K(+)</name>
        <dbReference type="ChEBI" id="CHEBI:29103"/>
        <note>ligand shared between two tetrameric partners</note>
    </ligand>
</feature>
<organism evidence="21 22">
    <name type="scientific">Candidatus Magasanikbacteria bacterium CG_4_10_14_0_2_um_filter_37_12</name>
    <dbReference type="NCBI Taxonomy" id="1974637"/>
    <lineage>
        <taxon>Bacteria</taxon>
        <taxon>Candidatus Magasanikiibacteriota</taxon>
    </lineage>
</organism>
<evidence type="ECO:0000256" key="5">
    <source>
        <dbReference type="ARBA" id="ARBA00022737"/>
    </source>
</evidence>
<dbReference type="InterPro" id="IPR005990">
    <property type="entry name" value="IMP_DH"/>
</dbReference>
<feature type="active site" description="Thioimidate intermediate" evidence="13 14">
    <location>
        <position position="305"/>
    </location>
</feature>
<dbReference type="PANTHER" id="PTHR11911:SF111">
    <property type="entry name" value="INOSINE-5'-MONOPHOSPHATE DEHYDROGENASE"/>
    <property type="match status" value="1"/>
</dbReference>
<evidence type="ECO:0000256" key="3">
    <source>
        <dbReference type="ARBA" id="ARBA00011881"/>
    </source>
</evidence>
<comment type="pathway">
    <text evidence="13 19">Purine metabolism; XMP biosynthesis via de novo pathway; XMP from IMP: step 1/1.</text>
</comment>
<dbReference type="EC" id="1.1.1.205" evidence="13 19"/>
<keyword evidence="8 13" id="KW-0630">Potassium</keyword>
<evidence type="ECO:0000256" key="16">
    <source>
        <dbReference type="PIRSR" id="PIRSR000130-4"/>
    </source>
</evidence>
<dbReference type="PIRSF" id="PIRSF000130">
    <property type="entry name" value="IMPDH"/>
    <property type="match status" value="1"/>
</dbReference>
<dbReference type="InterPro" id="IPR013785">
    <property type="entry name" value="Aldolase_TIM"/>
</dbReference>
<feature type="binding site" description="in other chain" evidence="13 16">
    <location>
        <position position="305"/>
    </location>
    <ligand>
        <name>K(+)</name>
        <dbReference type="ChEBI" id="CHEBI:29103"/>
        <note>ligand shared between two tetrameric partners</note>
    </ligand>
</feature>
<dbReference type="PROSITE" id="PS00487">
    <property type="entry name" value="IMP_DH_GMP_RED"/>
    <property type="match status" value="1"/>
</dbReference>
<dbReference type="SUPFAM" id="SSF54631">
    <property type="entry name" value="CBS-domain pair"/>
    <property type="match status" value="1"/>
</dbReference>
<feature type="binding site" evidence="13">
    <location>
        <begin position="340"/>
        <end position="342"/>
    </location>
    <ligand>
        <name>IMP</name>
        <dbReference type="ChEBI" id="CHEBI:58053"/>
    </ligand>
</feature>
<dbReference type="UniPathway" id="UPA00601">
    <property type="reaction ID" value="UER00295"/>
</dbReference>
<comment type="subunit">
    <text evidence="3 13">Homotetramer.</text>
</comment>
<gene>
    <name evidence="13" type="primary">guaB</name>
    <name evidence="21" type="ORF">COX81_01040</name>
</gene>
<keyword evidence="10 13" id="KW-0520">NAD</keyword>
<dbReference type="SUPFAM" id="SSF51412">
    <property type="entry name" value="Inosine monophosphate dehydrogenase (IMPDH)"/>
    <property type="match status" value="1"/>
</dbReference>
<evidence type="ECO:0000256" key="10">
    <source>
        <dbReference type="ARBA" id="ARBA00023027"/>
    </source>
</evidence>
<comment type="cofactor">
    <cofactor evidence="1 13">
        <name>K(+)</name>
        <dbReference type="ChEBI" id="CHEBI:29103"/>
    </cofactor>
</comment>
<feature type="binding site" evidence="13">
    <location>
        <position position="474"/>
    </location>
    <ligand>
        <name>K(+)</name>
        <dbReference type="ChEBI" id="CHEBI:29103"/>
        <note>ligand shared between two tetrameric partners</note>
    </ligand>
</feature>
<dbReference type="GO" id="GO:0046872">
    <property type="term" value="F:metal ion binding"/>
    <property type="evidence" value="ECO:0007669"/>
    <property type="project" value="UniProtKB-UniRule"/>
</dbReference>
<proteinExistence type="inferred from homology"/>
<dbReference type="GO" id="GO:0006177">
    <property type="term" value="P:GMP biosynthetic process"/>
    <property type="evidence" value="ECO:0007669"/>
    <property type="project" value="UniProtKB-UniRule"/>
</dbReference>
<dbReference type="Proteomes" id="UP000228568">
    <property type="component" value="Unassembled WGS sequence"/>
</dbReference>
<dbReference type="AlphaFoldDB" id="A0A2M7V946"/>
<feature type="binding site" evidence="13">
    <location>
        <position position="473"/>
    </location>
    <ligand>
        <name>K(+)</name>
        <dbReference type="ChEBI" id="CHEBI:29103"/>
        <note>ligand shared between two tetrameric partners</note>
    </ligand>
</feature>
<evidence type="ECO:0000259" key="20">
    <source>
        <dbReference type="PROSITE" id="PS51371"/>
    </source>
</evidence>
<evidence type="ECO:0000256" key="12">
    <source>
        <dbReference type="ARBA" id="ARBA00048028"/>
    </source>
</evidence>
<sequence>MFNQFQETLTFDDVLLVPQESSILPKDAVLKSKLTNSISLNLPFISAPMDTVTESKMAIAMALTGGIGIIHKNLPIDIQAKNVRVVKRFENGFIEDPVVVHPEDKIQKIIDLRRDLGFKKTPVVDAKGILVGFISDVDYFIPDDADLLVKDRMIWTKDMIIAREDISLGEAHMMIRENRLRTLCIVDSIGKLVSMVTRKDIEKNHNFPNSAKDENKQLRVGAAVGIGVNGIERAEVLIAAGVDVLVVDTAHGHSTGVINTVRDIKSRFPEQQIIAGNIASAEAAQALILAGADALKVGIGPGSICTTRIVAGIGVPQLSAIMEVVKGVYRSERKVTIIADGGIKTSGDVTKALAAGADTVMMGNMFAGTDESPGRVEFIDGRMFKLYRGMGSIEAMEYGSKDRYGQADINQKNKFVPEGVSGRVAYKGPIDRILYQLTGGLQSGMGYNGAQTIEDLQAKAHFIKISGAGLKESHPHDLRGFDNAPNYKRE</sequence>
<comment type="caution">
    <text evidence="21">The sequence shown here is derived from an EMBL/GenBank/DDBJ whole genome shotgun (WGS) entry which is preliminary data.</text>
</comment>
<comment type="function">
    <text evidence="13">Catalyzes the conversion of inosine 5'-phosphate (IMP) to xanthosine 5'-phosphate (XMP), the first committed and rate-limiting step in the de novo synthesis of guanine nucleotides, and therefore plays an important role in the regulation of cell growth.</text>
</comment>
<keyword evidence="7 13" id="KW-0658">Purine biosynthesis</keyword>
<dbReference type="SMART" id="SM01240">
    <property type="entry name" value="IMPDH"/>
    <property type="match status" value="1"/>
</dbReference>